<proteinExistence type="predicted"/>
<accession>A0ABY6NR46</accession>
<dbReference type="RefSeq" id="WP_265163744.1">
    <property type="nucleotide sequence ID" value="NZ_CP069620.1"/>
</dbReference>
<evidence type="ECO:0000313" key="2">
    <source>
        <dbReference type="Proteomes" id="UP001163981"/>
    </source>
</evidence>
<dbReference type="Proteomes" id="UP001163981">
    <property type="component" value="Chromosome"/>
</dbReference>
<organism evidence="1 2">
    <name type="scientific">Salinimicrobium tongyeongense</name>
    <dbReference type="NCBI Taxonomy" id="2809707"/>
    <lineage>
        <taxon>Bacteria</taxon>
        <taxon>Pseudomonadati</taxon>
        <taxon>Bacteroidota</taxon>
        <taxon>Flavobacteriia</taxon>
        <taxon>Flavobacteriales</taxon>
        <taxon>Flavobacteriaceae</taxon>
        <taxon>Salinimicrobium</taxon>
    </lineage>
</organism>
<dbReference type="EMBL" id="CP069620">
    <property type="protein sequence ID" value="UZH55386.1"/>
    <property type="molecule type" value="Genomic_DNA"/>
</dbReference>
<gene>
    <name evidence="1" type="ORF">JRG66_00315</name>
</gene>
<protein>
    <recommendedName>
        <fullName evidence="3">Glycosyl transferase family 2</fullName>
    </recommendedName>
</protein>
<evidence type="ECO:0000313" key="1">
    <source>
        <dbReference type="EMBL" id="UZH55386.1"/>
    </source>
</evidence>
<keyword evidence="2" id="KW-1185">Reference proteome</keyword>
<sequence length="286" mass="34087">MNKIQVGFLMSYDYRLLKTSLPLVYSDADAIFIALDKDLRTWTGSKFEVENAFFDWLDTFDTENKISIYRDDFFLPNLSPMENEVRERKLLASKMGIGNWLIQIDADEYFVDFKNFAEALRLRNSYLKNPKKNQIQIAGYYINLYKYTEKGILYVSKARNQKFATNYPSYRTGRNTRQRVIYVPNIVIHECLSRTEEEIKTKFTNWGHSHQVNTEAFLAKWKKINASNYREFEDLFYLEPEKWKRLDYTEGENMTEIISNLNSLELLPSKTHILSKNFGQWFKFLF</sequence>
<evidence type="ECO:0008006" key="3">
    <source>
        <dbReference type="Google" id="ProtNLM"/>
    </source>
</evidence>
<name>A0ABY6NR46_9FLAO</name>
<reference evidence="1" key="1">
    <citation type="submission" date="2021-02" db="EMBL/GenBank/DDBJ databases">
        <title>Salinimicrobium sp. nov. isolated from seawater in Tongyeong, Republic of Korea.</title>
        <authorList>
            <person name="Lee S.-J."/>
        </authorList>
    </citation>
    <scope>NUCLEOTIDE SEQUENCE</scope>
    <source>
        <strain evidence="1">HN-2-9-2</strain>
    </source>
</reference>